<evidence type="ECO:0000313" key="9">
    <source>
        <dbReference type="EMBL" id="PAP75408.1"/>
    </source>
</evidence>
<evidence type="ECO:0000256" key="7">
    <source>
        <dbReference type="ARBA" id="ARBA00023235"/>
    </source>
</evidence>
<dbReference type="GO" id="GO:0045436">
    <property type="term" value="F:lycopene beta cyclase activity"/>
    <property type="evidence" value="ECO:0007669"/>
    <property type="project" value="UniProtKB-ARBA"/>
</dbReference>
<evidence type="ECO:0000256" key="1">
    <source>
        <dbReference type="ARBA" id="ARBA00004141"/>
    </source>
</evidence>
<feature type="transmembrane region" description="Helical" evidence="8">
    <location>
        <begin position="75"/>
        <end position="93"/>
    </location>
</feature>
<keyword evidence="4" id="KW-0125">Carotenoid biosynthesis</keyword>
<feature type="transmembrane region" description="Helical" evidence="8">
    <location>
        <begin position="164"/>
        <end position="188"/>
    </location>
</feature>
<keyword evidence="5 8" id="KW-1133">Transmembrane helix</keyword>
<dbReference type="AlphaFoldDB" id="A0A271IWU3"/>
<gene>
    <name evidence="9" type="ORF">BSZ37_02595</name>
</gene>
<feature type="transmembrane region" description="Helical" evidence="8">
    <location>
        <begin position="105"/>
        <end position="126"/>
    </location>
</feature>
<keyword evidence="6 8" id="KW-0472">Membrane</keyword>
<dbReference type="GO" id="GO:0016117">
    <property type="term" value="P:carotenoid biosynthetic process"/>
    <property type="evidence" value="ECO:0007669"/>
    <property type="project" value="UniProtKB-KW"/>
</dbReference>
<evidence type="ECO:0000256" key="8">
    <source>
        <dbReference type="SAM" id="Phobius"/>
    </source>
</evidence>
<evidence type="ECO:0000256" key="4">
    <source>
        <dbReference type="ARBA" id="ARBA00022746"/>
    </source>
</evidence>
<keyword evidence="7" id="KW-0413">Isomerase</keyword>
<evidence type="ECO:0000256" key="3">
    <source>
        <dbReference type="ARBA" id="ARBA00022692"/>
    </source>
</evidence>
<evidence type="ECO:0000313" key="10">
    <source>
        <dbReference type="Proteomes" id="UP000216339"/>
    </source>
</evidence>
<evidence type="ECO:0000256" key="6">
    <source>
        <dbReference type="ARBA" id="ARBA00023136"/>
    </source>
</evidence>
<feature type="transmembrane region" description="Helical" evidence="8">
    <location>
        <begin position="132"/>
        <end position="152"/>
    </location>
</feature>
<keyword evidence="3 8" id="KW-0812">Transmembrane</keyword>
<sequence>MTYLQFHFVFTLPVLAALALLQGRTREPWWPLALITGIAFVYTTPWDNFLVANEVWTYPPDRVWATIGYVPVEEYAFFVIESVIVGLVVRLLQARWPAEPAAPNVTARVVGTAVFAVLSVVGVACVVAGGRWLYLGLILAWAFPILALMWGLGGHLIWARRRLVAWAVVPTAFYFCLADRVAIGLGIWDITDATRTGWEVAGLPFEEGLFFFVTAQLVAQGLVMLERDALPETVGRLRRARPVPA</sequence>
<evidence type="ECO:0000256" key="5">
    <source>
        <dbReference type="ARBA" id="ARBA00022989"/>
    </source>
</evidence>
<dbReference type="GO" id="GO:0016020">
    <property type="term" value="C:membrane"/>
    <property type="evidence" value="ECO:0007669"/>
    <property type="project" value="UniProtKB-SubCell"/>
</dbReference>
<keyword evidence="10" id="KW-1185">Reference proteome</keyword>
<comment type="pathway">
    <text evidence="2">Carotenoid biosynthesis.</text>
</comment>
<dbReference type="RefSeq" id="WP_179299446.1">
    <property type="nucleotide sequence ID" value="NZ_MQWD01000001.1"/>
</dbReference>
<dbReference type="Proteomes" id="UP000216339">
    <property type="component" value="Unassembled WGS sequence"/>
</dbReference>
<feature type="transmembrane region" description="Helical" evidence="8">
    <location>
        <begin position="6"/>
        <end position="22"/>
    </location>
</feature>
<feature type="transmembrane region" description="Helical" evidence="8">
    <location>
        <begin position="208"/>
        <end position="225"/>
    </location>
</feature>
<name>A0A271IWU3_9BACT</name>
<evidence type="ECO:0008006" key="11">
    <source>
        <dbReference type="Google" id="ProtNLM"/>
    </source>
</evidence>
<comment type="caution">
    <text evidence="9">The sequence shown here is derived from an EMBL/GenBank/DDBJ whole genome shotgun (WGS) entry which is preliminary data.</text>
</comment>
<dbReference type="NCBIfam" id="TIGR03462">
    <property type="entry name" value="CarR_dom_SF"/>
    <property type="match status" value="2"/>
</dbReference>
<organism evidence="9 10">
    <name type="scientific">Rubrivirga marina</name>
    <dbReference type="NCBI Taxonomy" id="1196024"/>
    <lineage>
        <taxon>Bacteria</taxon>
        <taxon>Pseudomonadati</taxon>
        <taxon>Rhodothermota</taxon>
        <taxon>Rhodothermia</taxon>
        <taxon>Rhodothermales</taxon>
        <taxon>Rubricoccaceae</taxon>
        <taxon>Rubrivirga</taxon>
    </lineage>
</organism>
<dbReference type="GO" id="GO:0016872">
    <property type="term" value="F:intramolecular lyase activity"/>
    <property type="evidence" value="ECO:0007669"/>
    <property type="project" value="InterPro"/>
</dbReference>
<reference evidence="9 10" key="1">
    <citation type="submission" date="2016-11" db="EMBL/GenBank/DDBJ databases">
        <title>Study of marine rhodopsin-containing bacteria.</title>
        <authorList>
            <person name="Yoshizawa S."/>
            <person name="Kumagai Y."/>
            <person name="Kogure K."/>
        </authorList>
    </citation>
    <scope>NUCLEOTIDE SEQUENCE [LARGE SCALE GENOMIC DNA]</scope>
    <source>
        <strain evidence="9 10">SAORIC-28</strain>
    </source>
</reference>
<comment type="subcellular location">
    <subcellularLocation>
        <location evidence="1">Membrane</location>
        <topology evidence="1">Multi-pass membrane protein</topology>
    </subcellularLocation>
</comment>
<proteinExistence type="predicted"/>
<dbReference type="InterPro" id="IPR017825">
    <property type="entry name" value="Lycopene_cyclase_dom"/>
</dbReference>
<accession>A0A271IWU3</accession>
<protein>
    <recommendedName>
        <fullName evidence="11">Lycopene cyclase domain-containing protein</fullName>
    </recommendedName>
</protein>
<feature type="transmembrane region" description="Helical" evidence="8">
    <location>
        <begin position="29"/>
        <end position="46"/>
    </location>
</feature>
<dbReference type="EMBL" id="MQWD01000001">
    <property type="protein sequence ID" value="PAP75408.1"/>
    <property type="molecule type" value="Genomic_DNA"/>
</dbReference>
<evidence type="ECO:0000256" key="2">
    <source>
        <dbReference type="ARBA" id="ARBA00004829"/>
    </source>
</evidence>